<dbReference type="OrthoDB" id="3248909at2759"/>
<dbReference type="Pfam" id="PF11915">
    <property type="entry name" value="DUF3433"/>
    <property type="match status" value="2"/>
</dbReference>
<keyword evidence="2" id="KW-1133">Transmembrane helix</keyword>
<dbReference type="GeneID" id="54302758"/>
<dbReference type="PANTHER" id="PTHR37544:SF3">
    <property type="entry name" value="SPRAY"/>
    <property type="match status" value="1"/>
</dbReference>
<dbReference type="EMBL" id="ML995475">
    <property type="protein sequence ID" value="KAF2146972.1"/>
    <property type="molecule type" value="Genomic_DNA"/>
</dbReference>
<proteinExistence type="predicted"/>
<organism evidence="3 4">
    <name type="scientific">Aplosporella prunicola CBS 121167</name>
    <dbReference type="NCBI Taxonomy" id="1176127"/>
    <lineage>
        <taxon>Eukaryota</taxon>
        <taxon>Fungi</taxon>
        <taxon>Dikarya</taxon>
        <taxon>Ascomycota</taxon>
        <taxon>Pezizomycotina</taxon>
        <taxon>Dothideomycetes</taxon>
        <taxon>Dothideomycetes incertae sedis</taxon>
        <taxon>Botryosphaeriales</taxon>
        <taxon>Aplosporellaceae</taxon>
        <taxon>Aplosporella</taxon>
    </lineage>
</organism>
<dbReference type="RefSeq" id="XP_033402680.1">
    <property type="nucleotide sequence ID" value="XM_033545258.1"/>
</dbReference>
<evidence type="ECO:0000313" key="3">
    <source>
        <dbReference type="EMBL" id="KAF2146972.1"/>
    </source>
</evidence>
<evidence type="ECO:0000256" key="1">
    <source>
        <dbReference type="SAM" id="MobiDB-lite"/>
    </source>
</evidence>
<keyword evidence="2" id="KW-0812">Transmembrane</keyword>
<feature type="transmembrane region" description="Helical" evidence="2">
    <location>
        <begin position="632"/>
        <end position="655"/>
    </location>
</feature>
<keyword evidence="4" id="KW-1185">Reference proteome</keyword>
<name>A0A6A6BS98_9PEZI</name>
<accession>A0A6A6BS98</accession>
<feature type="region of interest" description="Disordered" evidence="1">
    <location>
        <begin position="1"/>
        <end position="53"/>
    </location>
</feature>
<feature type="transmembrane region" description="Helical" evidence="2">
    <location>
        <begin position="147"/>
        <end position="168"/>
    </location>
</feature>
<feature type="transmembrane region" description="Helical" evidence="2">
    <location>
        <begin position="256"/>
        <end position="275"/>
    </location>
</feature>
<gene>
    <name evidence="3" type="ORF">K452DRAFT_337305</name>
</gene>
<dbReference type="InterPro" id="IPR021840">
    <property type="entry name" value="DUF3433"/>
</dbReference>
<sequence length="1386" mass="156024">MDMDNQQAEERIELSELQVIPNDYSPSSRNPRSADITDFSPVSETRDSLDSRQTTIDVQQTCSVNEIQTPNTLSLSDSEVPQQNYDLDHADSTRRSIFNVSEDPDQTLTPTNFSTTISDTQAEANITKSDQGLSDPAWQPYTFRWQFFCLLTTYAVALLLLVILLYYLSAKNYGLVADDGSAIILFGWRFAPSLFAVIYVQLTAMLLNDIKRTEPFARMAWPGGAPGISTILRSPGAWWDALADGLSKKKSGRRSWILVTSALLNIIGFLAVSPLSPSLLEPKEVVTSNTVNFTRMVPKTDTAIHLDAGRETYLNVMAHILQNTSTSAWVSDDFSILPFWPSDLQYPALGPVLTTSPQLWRADTTVLSTELDCKPMHLTKITRSTVSNTTHGGYSNKTATNTDRQLISITLASDDGCKYSMANDLNYYHFNDGQIPLVESGDSFWFEFKKLNNSPWDSVVQSHFEKGNILTSFSKDCGDRELFFSYGPLDEANVQVSSYVCKAKYYTANMTVTASSSNGISETQFEHQEFLKQRTEMPEDFLNITEFQKVVPTGDWAPYMRSHPLFSGFSKILGDSYDYNLSTMIADTGSIMKAKKIRQRILGEMLLYALLQSDTSQEEYVQGRVIQVEKRIIVLSGVAITLSLILFVSTCLLLLTAKLSGSKSRPLGLSMDPSTTIGVASLIASGSNAKLDLQQLNQNSKNIFIDAMRPRRYYISQKALQQAPLAGRVEIGEKQKSKKLSDWRPFVLRLRTIIALVIFLIALLISVVILNDFSKKNLLYDKTFVYQGSVSILKTQTLMIAPFSTLPTLLAVVVGLWWGAMDTTFRRLQPYLSMAETPKPVPQGIGLSYESSYWIYAAIKSAWNRHWILSSLTLGTFLCSIFTITMSALLQRGTGIRFENFPLERNLRLRPVTTVYGEDFPTPEIQVLPHESGILTSLYAELSTNWLYSATIQATLNGSEPAWSRDGWSFIPLDLSKIPVSTKLQTDSNLTMALATNASLTTTAIRGRLECSPYEELNNISAWITEHHRTSDELSWKVGYEVGHDSEDDSGHYLLDTSILGSPAWPLCCDNDTKHLDKGSAIGYWSPNTWVYENSQHSMNFTTKWIYGKESSLIQDTYDEEFYLLFQEVPSMEALHCKPIIEKATAHISINRYSSRVEQFEILDQPVADDEAWEYVWLEQKDSPGSTSYTVRISYGVMFLDSMLAASYYGIASHQENPVFGYEDLNDMTFNFRDTKKGLNLDFMTYSMYSMVNKDPKALLDRNIMEKMANKTFSIFFQHFVSARMKGSYTYEQVNASKLSDLKSPAAVERKHFKRLHRDIECVADVLILVAGSDKLLQMIRERGVSGLKDDDRGLMAGLDWFKGSDGQMRWGVEIVEPEVENDHED</sequence>
<reference evidence="3" key="1">
    <citation type="journal article" date="2020" name="Stud. Mycol.">
        <title>101 Dothideomycetes genomes: a test case for predicting lifestyles and emergence of pathogens.</title>
        <authorList>
            <person name="Haridas S."/>
            <person name="Albert R."/>
            <person name="Binder M."/>
            <person name="Bloem J."/>
            <person name="Labutti K."/>
            <person name="Salamov A."/>
            <person name="Andreopoulos B."/>
            <person name="Baker S."/>
            <person name="Barry K."/>
            <person name="Bills G."/>
            <person name="Bluhm B."/>
            <person name="Cannon C."/>
            <person name="Castanera R."/>
            <person name="Culley D."/>
            <person name="Daum C."/>
            <person name="Ezra D."/>
            <person name="Gonzalez J."/>
            <person name="Henrissat B."/>
            <person name="Kuo A."/>
            <person name="Liang C."/>
            <person name="Lipzen A."/>
            <person name="Lutzoni F."/>
            <person name="Magnuson J."/>
            <person name="Mondo S."/>
            <person name="Nolan M."/>
            <person name="Ohm R."/>
            <person name="Pangilinan J."/>
            <person name="Park H.-J."/>
            <person name="Ramirez L."/>
            <person name="Alfaro M."/>
            <person name="Sun H."/>
            <person name="Tritt A."/>
            <person name="Yoshinaga Y."/>
            <person name="Zwiers L.-H."/>
            <person name="Turgeon B."/>
            <person name="Goodwin S."/>
            <person name="Spatafora J."/>
            <person name="Crous P."/>
            <person name="Grigoriev I."/>
        </authorList>
    </citation>
    <scope>NUCLEOTIDE SEQUENCE</scope>
    <source>
        <strain evidence="3">CBS 121167</strain>
    </source>
</reference>
<keyword evidence="2" id="KW-0472">Membrane</keyword>
<evidence type="ECO:0000256" key="2">
    <source>
        <dbReference type="SAM" id="Phobius"/>
    </source>
</evidence>
<feature type="transmembrane region" description="Helical" evidence="2">
    <location>
        <begin position="180"/>
        <end position="202"/>
    </location>
</feature>
<dbReference type="Proteomes" id="UP000799438">
    <property type="component" value="Unassembled WGS sequence"/>
</dbReference>
<feature type="transmembrane region" description="Helical" evidence="2">
    <location>
        <begin position="867"/>
        <end position="890"/>
    </location>
</feature>
<protein>
    <submittedName>
        <fullName evidence="3">Uncharacterized protein</fullName>
    </submittedName>
</protein>
<dbReference type="PANTHER" id="PTHR37544">
    <property type="entry name" value="SPRAY-RELATED"/>
    <property type="match status" value="1"/>
</dbReference>
<feature type="transmembrane region" description="Helical" evidence="2">
    <location>
        <begin position="746"/>
        <end position="770"/>
    </location>
</feature>
<evidence type="ECO:0000313" key="4">
    <source>
        <dbReference type="Proteomes" id="UP000799438"/>
    </source>
</evidence>
<feature type="transmembrane region" description="Helical" evidence="2">
    <location>
        <begin position="799"/>
        <end position="820"/>
    </location>
</feature>